<dbReference type="EMBL" id="LUHQ01000001">
    <property type="protein sequence ID" value="OAP17400.1"/>
    <property type="molecule type" value="Genomic_DNA"/>
</dbReference>
<dbReference type="PROSITE" id="PS51375">
    <property type="entry name" value="PPR"/>
    <property type="match status" value="2"/>
</dbReference>
<gene>
    <name evidence="4" type="ordered locus">AXX17_At1g01280</name>
</gene>
<evidence type="ECO:0000313" key="4">
    <source>
        <dbReference type="EMBL" id="OAP17400.1"/>
    </source>
</evidence>
<sequence length="524" mass="59883">MLLQAAVQNRNVPLASSASYSRLLRCRSPVVSVAALSKKTAAIVCSISQVYGYGTVDYERRPIVQWNAIYKKISLMEKPELGAASVLNQWEKAGRKLTKWELCRVVKELRKYKRANQALEVYDWMNNRGERFRLSASDAAIQLDLIGKVRGIPDAEEFFLQLPENFKDRRVYGSLLNAYVRAKSREKAEALLNTMRDKGYALHPLPFNVMMTLYMNLREYDKVDAMVFEMKQKDIRLDIYSYNIWLSSCGSLGSVEKMELVYQQMKSDVSIYPNWTTFSTMATMYIKMGETEKAEDALRKVEARITGRNRIPYHYLLSLYGSLGNKKELYRVWHVYKSVVPSIPNLGYHALVSSLVRMGDIEGAEKVYEEWLPVKSSYDPRIPNLLMNAYVKNDQLETAEGLFDHMVEMGGKPSSSTWEILAVGHTRKRCISEALTCLRNAFSAEGSSNWRPKVLMLSGFFKLCEEESDVTSKEAVLELLRQSGDLEDKSYLALIDVDENRTVNNSEIDAHETDALLTQLQDDL</sequence>
<dbReference type="SMR" id="A0A178WGE7"/>
<dbReference type="PANTHER" id="PTHR45717:SF3">
    <property type="entry name" value="OS04G0544400 PROTEIN"/>
    <property type="match status" value="1"/>
</dbReference>
<evidence type="ECO:0000256" key="2">
    <source>
        <dbReference type="ARBA" id="ARBA00022737"/>
    </source>
</evidence>
<comment type="similarity">
    <text evidence="1">Belongs to the PPR family. P subfamily.</text>
</comment>
<dbReference type="Gene3D" id="1.25.40.10">
    <property type="entry name" value="Tetratricopeptide repeat domain"/>
    <property type="match status" value="3"/>
</dbReference>
<dbReference type="Proteomes" id="UP000078284">
    <property type="component" value="Chromosome 1"/>
</dbReference>
<dbReference type="InterPro" id="IPR002885">
    <property type="entry name" value="PPR_rpt"/>
</dbReference>
<dbReference type="FunFam" id="1.25.40.10:FF:000743">
    <property type="entry name" value="Pentatricopeptide repeat-containing protein"/>
    <property type="match status" value="1"/>
</dbReference>
<dbReference type="InterPro" id="IPR011990">
    <property type="entry name" value="TPR-like_helical_dom_sf"/>
</dbReference>
<dbReference type="AlphaFoldDB" id="A0A178WGE7"/>
<dbReference type="SUPFAM" id="SSF48452">
    <property type="entry name" value="TPR-like"/>
    <property type="match status" value="1"/>
</dbReference>
<dbReference type="PhylomeDB" id="A0A178WGE7"/>
<feature type="repeat" description="PPR" evidence="3">
    <location>
        <begin position="379"/>
        <end position="413"/>
    </location>
</feature>
<proteinExistence type="inferred from homology"/>
<keyword evidence="2" id="KW-0677">Repeat</keyword>
<dbReference type="Pfam" id="PF13812">
    <property type="entry name" value="PPR_3"/>
    <property type="match status" value="1"/>
</dbReference>
<reference evidence="5" key="1">
    <citation type="journal article" date="2016" name="Proc. Natl. Acad. Sci. U.S.A.">
        <title>Chromosome-level assembly of Arabidopsis thaliana Ler reveals the extent of translocation and inversion polymorphisms.</title>
        <authorList>
            <person name="Zapata L."/>
            <person name="Ding J."/>
            <person name="Willing E.M."/>
            <person name="Hartwig B."/>
            <person name="Bezdan D."/>
            <person name="Jiao W.B."/>
            <person name="Patel V."/>
            <person name="Velikkakam James G."/>
            <person name="Koornneef M."/>
            <person name="Ossowski S."/>
            <person name="Schneeberger K."/>
        </authorList>
    </citation>
    <scope>NUCLEOTIDE SEQUENCE [LARGE SCALE GENOMIC DNA]</scope>
    <source>
        <strain evidence="5">cv. Landsberg erecta</strain>
    </source>
</reference>
<evidence type="ECO:0008006" key="6">
    <source>
        <dbReference type="Google" id="ProtNLM"/>
    </source>
</evidence>
<feature type="repeat" description="PPR" evidence="3">
    <location>
        <begin position="168"/>
        <end position="202"/>
    </location>
</feature>
<dbReference type="ExpressionAtlas" id="A0A178WGE7">
    <property type="expression patterns" value="baseline and differential"/>
</dbReference>
<name>A0A178WGE7_ARATH</name>
<accession>A0A178WGE7</accession>
<comment type="caution">
    <text evidence="4">The sequence shown here is derived from an EMBL/GenBank/DDBJ whole genome shotgun (WGS) entry which is preliminary data.</text>
</comment>
<dbReference type="FunFam" id="1.25.40.10:FF:000516">
    <property type="entry name" value="Pentatricopeptide repeat-containing protein"/>
    <property type="match status" value="1"/>
</dbReference>
<evidence type="ECO:0000313" key="5">
    <source>
        <dbReference type="Proteomes" id="UP000078284"/>
    </source>
</evidence>
<dbReference type="KEGG" id="ath:AT1G02150"/>
<dbReference type="PANTHER" id="PTHR45717">
    <property type="entry name" value="OS12G0527900 PROTEIN"/>
    <property type="match status" value="1"/>
</dbReference>
<dbReference type="FunFam" id="1.25.40.10:FF:000253">
    <property type="entry name" value="Pentatricopeptide repeat-containing protein"/>
    <property type="match status" value="1"/>
</dbReference>
<dbReference type="GO" id="GO:0003729">
    <property type="term" value="F:mRNA binding"/>
    <property type="evidence" value="ECO:0007669"/>
    <property type="project" value="UniProtKB-ARBA"/>
</dbReference>
<evidence type="ECO:0000256" key="1">
    <source>
        <dbReference type="ARBA" id="ARBA00007626"/>
    </source>
</evidence>
<dbReference type="RefSeq" id="NP_171717.2">
    <property type="nucleotide sequence ID" value="NM_100095.4"/>
</dbReference>
<protein>
    <recommendedName>
        <fullName evidence="6">Pentatricopeptide repeat-containing protein At1g02150</fullName>
    </recommendedName>
</protein>
<dbReference type="NCBIfam" id="TIGR00756">
    <property type="entry name" value="PPR"/>
    <property type="match status" value="3"/>
</dbReference>
<dbReference type="OMA" id="YDPRICN"/>
<evidence type="ECO:0000256" key="3">
    <source>
        <dbReference type="PROSITE-ProRule" id="PRU00708"/>
    </source>
</evidence>
<dbReference type="Pfam" id="PF01535">
    <property type="entry name" value="PPR"/>
    <property type="match status" value="3"/>
</dbReference>
<organism evidence="4 5">
    <name type="scientific">Arabidopsis thaliana</name>
    <name type="common">Mouse-ear cress</name>
    <dbReference type="NCBI Taxonomy" id="3702"/>
    <lineage>
        <taxon>Eukaryota</taxon>
        <taxon>Viridiplantae</taxon>
        <taxon>Streptophyta</taxon>
        <taxon>Embryophyta</taxon>
        <taxon>Tracheophyta</taxon>
        <taxon>Spermatophyta</taxon>
        <taxon>Magnoliopsida</taxon>
        <taxon>eudicotyledons</taxon>
        <taxon>Gunneridae</taxon>
        <taxon>Pentapetalae</taxon>
        <taxon>rosids</taxon>
        <taxon>malvids</taxon>
        <taxon>Brassicales</taxon>
        <taxon>Brassicaceae</taxon>
        <taxon>Camelineae</taxon>
        <taxon>Arabidopsis</taxon>
    </lineage>
</organism>